<feature type="compositionally biased region" description="Gly residues" evidence="4">
    <location>
        <begin position="32"/>
        <end position="48"/>
    </location>
</feature>
<evidence type="ECO:0000313" key="6">
    <source>
        <dbReference type="Proteomes" id="UP000650467"/>
    </source>
</evidence>
<evidence type="ECO:0000256" key="2">
    <source>
        <dbReference type="ARBA" id="ARBA00022603"/>
    </source>
</evidence>
<evidence type="ECO:0000256" key="1">
    <source>
        <dbReference type="ARBA" id="ARBA00008138"/>
    </source>
</evidence>
<sequence>MRMQRRQQQQQQQQPPRPLIGAPARPDMADNAGGGGGRGEGLLGGGGGGGGRLLRDGAIPPERVWAMFNPVESEAVVNALRRWQCSFGFRSRRIHAAAAIAITDPYVRLILDRCLPPGVERALCSEPLDALLNAVIAVRTCVIDESLLRWAHQDGVLQLINVASGFDTRAWRLRWPAHMRMYEIDSATVHAQKAAALGDIDTACSRSALVGGVWDLGDTLRRLAAVGYDPGRPTLWLVEDVVEYMLPAAASQLFAAMAAHCAPGSRLVASLSDVKLRDLLRRYGHTTHLVEEFEPPGIVLNRITAAGWHAEVILSGQLEDRFDVDLHNCLYLVHGTRL</sequence>
<keyword evidence="3" id="KW-0808">Transferase</keyword>
<organism evidence="5 6">
    <name type="scientific">Chlamydomonas incerta</name>
    <dbReference type="NCBI Taxonomy" id="51695"/>
    <lineage>
        <taxon>Eukaryota</taxon>
        <taxon>Viridiplantae</taxon>
        <taxon>Chlorophyta</taxon>
        <taxon>core chlorophytes</taxon>
        <taxon>Chlorophyceae</taxon>
        <taxon>CS clade</taxon>
        <taxon>Chlamydomonadales</taxon>
        <taxon>Chlamydomonadaceae</taxon>
        <taxon>Chlamydomonas</taxon>
    </lineage>
</organism>
<protein>
    <recommendedName>
        <fullName evidence="7">S-adenosyl-L-methionine-dependent methyltransferase</fullName>
    </recommendedName>
</protein>
<dbReference type="PANTHER" id="PTHR43619:SF2">
    <property type="entry name" value="S-ADENOSYL-L-METHIONINE-DEPENDENT METHYLTRANSFERASES SUPERFAMILY PROTEIN"/>
    <property type="match status" value="1"/>
</dbReference>
<evidence type="ECO:0000313" key="5">
    <source>
        <dbReference type="EMBL" id="KAG2424189.1"/>
    </source>
</evidence>
<dbReference type="NCBIfam" id="TIGR00027">
    <property type="entry name" value="mthyl_TIGR00027"/>
    <property type="match status" value="1"/>
</dbReference>
<dbReference type="InterPro" id="IPR029063">
    <property type="entry name" value="SAM-dependent_MTases_sf"/>
</dbReference>
<dbReference type="InterPro" id="IPR011610">
    <property type="entry name" value="SAM_mthyl_Trfase_ML2640-like"/>
</dbReference>
<dbReference type="AlphaFoldDB" id="A0A835SKV0"/>
<dbReference type="SUPFAM" id="SSF53335">
    <property type="entry name" value="S-adenosyl-L-methionine-dependent methyltransferases"/>
    <property type="match status" value="1"/>
</dbReference>
<comment type="caution">
    <text evidence="5">The sequence shown here is derived from an EMBL/GenBank/DDBJ whole genome shotgun (WGS) entry which is preliminary data.</text>
</comment>
<evidence type="ECO:0000256" key="4">
    <source>
        <dbReference type="SAM" id="MobiDB-lite"/>
    </source>
</evidence>
<dbReference type="Gene3D" id="3.40.50.150">
    <property type="entry name" value="Vaccinia Virus protein VP39"/>
    <property type="match status" value="1"/>
</dbReference>
<dbReference type="EMBL" id="JAEHOC010000068">
    <property type="protein sequence ID" value="KAG2424189.1"/>
    <property type="molecule type" value="Genomic_DNA"/>
</dbReference>
<dbReference type="GO" id="GO:0032259">
    <property type="term" value="P:methylation"/>
    <property type="evidence" value="ECO:0007669"/>
    <property type="project" value="UniProtKB-KW"/>
</dbReference>
<comment type="similarity">
    <text evidence="1">Belongs to the UPF0677 family.</text>
</comment>
<feature type="region of interest" description="Disordered" evidence="4">
    <location>
        <begin position="1"/>
        <end position="48"/>
    </location>
</feature>
<reference evidence="5" key="1">
    <citation type="journal article" date="2020" name="bioRxiv">
        <title>Comparative genomics of Chlamydomonas.</title>
        <authorList>
            <person name="Craig R.J."/>
            <person name="Hasan A.R."/>
            <person name="Ness R.W."/>
            <person name="Keightley P.D."/>
        </authorList>
    </citation>
    <scope>NUCLEOTIDE SEQUENCE</scope>
    <source>
        <strain evidence="5">SAG 7.73</strain>
    </source>
</reference>
<dbReference type="InterPro" id="IPR007213">
    <property type="entry name" value="Ppm1/Ppm2/Tcmp"/>
</dbReference>
<dbReference type="Proteomes" id="UP000650467">
    <property type="component" value="Unassembled WGS sequence"/>
</dbReference>
<accession>A0A835SKV0</accession>
<dbReference type="PANTHER" id="PTHR43619">
    <property type="entry name" value="S-ADENOSYL-L-METHIONINE-DEPENDENT METHYLTRANSFERASE YKTD-RELATED"/>
    <property type="match status" value="1"/>
</dbReference>
<dbReference type="GO" id="GO:0008168">
    <property type="term" value="F:methyltransferase activity"/>
    <property type="evidence" value="ECO:0007669"/>
    <property type="project" value="UniProtKB-KW"/>
</dbReference>
<proteinExistence type="inferred from homology"/>
<evidence type="ECO:0000256" key="3">
    <source>
        <dbReference type="ARBA" id="ARBA00022679"/>
    </source>
</evidence>
<evidence type="ECO:0008006" key="7">
    <source>
        <dbReference type="Google" id="ProtNLM"/>
    </source>
</evidence>
<dbReference type="Pfam" id="PF04072">
    <property type="entry name" value="LCM"/>
    <property type="match status" value="1"/>
</dbReference>
<name>A0A835SKV0_CHLIN</name>
<keyword evidence="2" id="KW-0489">Methyltransferase</keyword>
<gene>
    <name evidence="5" type="ORF">HXX76_014722</name>
</gene>
<keyword evidence="6" id="KW-1185">Reference proteome</keyword>
<feature type="compositionally biased region" description="Low complexity" evidence="4">
    <location>
        <begin position="1"/>
        <end position="14"/>
    </location>
</feature>
<dbReference type="OrthoDB" id="203237at2759"/>